<organism evidence="2 3">
    <name type="scientific">Williamsia deligens</name>
    <dbReference type="NCBI Taxonomy" id="321325"/>
    <lineage>
        <taxon>Bacteria</taxon>
        <taxon>Bacillati</taxon>
        <taxon>Actinomycetota</taxon>
        <taxon>Actinomycetes</taxon>
        <taxon>Mycobacteriales</taxon>
        <taxon>Nocardiaceae</taxon>
        <taxon>Williamsia</taxon>
    </lineage>
</organism>
<evidence type="ECO:0000313" key="3">
    <source>
        <dbReference type="Proteomes" id="UP001597068"/>
    </source>
</evidence>
<accession>A0ABW3G4J6</accession>
<dbReference type="InterPro" id="IPR025877">
    <property type="entry name" value="MobA-like_NTP_Trfase"/>
</dbReference>
<proteinExistence type="predicted"/>
<dbReference type="Proteomes" id="UP001597068">
    <property type="component" value="Unassembled WGS sequence"/>
</dbReference>
<keyword evidence="2" id="KW-0808">Transferase</keyword>
<protein>
    <submittedName>
        <fullName evidence="2">NTP transferase domain-containing protein</fullName>
    </submittedName>
</protein>
<dbReference type="GO" id="GO:0016740">
    <property type="term" value="F:transferase activity"/>
    <property type="evidence" value="ECO:0007669"/>
    <property type="project" value="UniProtKB-KW"/>
</dbReference>
<dbReference type="RefSeq" id="WP_253646540.1">
    <property type="nucleotide sequence ID" value="NZ_JBHTIL010000001.1"/>
</dbReference>
<dbReference type="PANTHER" id="PTHR43777">
    <property type="entry name" value="MOLYBDENUM COFACTOR CYTIDYLYLTRANSFERASE"/>
    <property type="match status" value="1"/>
</dbReference>
<evidence type="ECO:0000313" key="2">
    <source>
        <dbReference type="EMBL" id="MFD0925517.1"/>
    </source>
</evidence>
<feature type="domain" description="MobA-like NTP transferase" evidence="1">
    <location>
        <begin position="14"/>
        <end position="171"/>
    </location>
</feature>
<evidence type="ECO:0000259" key="1">
    <source>
        <dbReference type="Pfam" id="PF12804"/>
    </source>
</evidence>
<dbReference type="SUPFAM" id="SSF53448">
    <property type="entry name" value="Nucleotide-diphospho-sugar transferases"/>
    <property type="match status" value="1"/>
</dbReference>
<dbReference type="CDD" id="cd04182">
    <property type="entry name" value="GT_2_like_f"/>
    <property type="match status" value="1"/>
</dbReference>
<keyword evidence="3" id="KW-1185">Reference proteome</keyword>
<gene>
    <name evidence="2" type="ORF">ACFQ04_07175</name>
</gene>
<name>A0ABW3G4J6_9NOCA</name>
<dbReference type="EMBL" id="JBHTIL010000001">
    <property type="protein sequence ID" value="MFD0925517.1"/>
    <property type="molecule type" value="Genomic_DNA"/>
</dbReference>
<dbReference type="Gene3D" id="3.90.550.10">
    <property type="entry name" value="Spore Coat Polysaccharide Biosynthesis Protein SpsA, Chain A"/>
    <property type="match status" value="1"/>
</dbReference>
<dbReference type="PANTHER" id="PTHR43777:SF1">
    <property type="entry name" value="MOLYBDENUM COFACTOR CYTIDYLYLTRANSFERASE"/>
    <property type="match status" value="1"/>
</dbReference>
<dbReference type="Pfam" id="PF12804">
    <property type="entry name" value="NTP_transf_3"/>
    <property type="match status" value="1"/>
</dbReference>
<sequence length="190" mass="19284">MTHACNERPSCVPGVVLAAGAGTRFGSPKVLADNGRWLSGAIGALARGGCAPVFVTLGAAQVEVPAPAEAVEVPDWQDGVSASVRAGLAAATAVPGMAGVVLTLVDLPDVTSGVVARVLSVADRSPSGLVRAVYDGAPGHPVYLGRDHLDAVMRTVHGDRGAGRLLDRHPEVLTVECGDLATGRDVDRPD</sequence>
<reference evidence="3" key="1">
    <citation type="journal article" date="2019" name="Int. J. Syst. Evol. Microbiol.">
        <title>The Global Catalogue of Microorganisms (GCM) 10K type strain sequencing project: providing services to taxonomists for standard genome sequencing and annotation.</title>
        <authorList>
            <consortium name="The Broad Institute Genomics Platform"/>
            <consortium name="The Broad Institute Genome Sequencing Center for Infectious Disease"/>
            <person name="Wu L."/>
            <person name="Ma J."/>
        </authorList>
    </citation>
    <scope>NUCLEOTIDE SEQUENCE [LARGE SCALE GENOMIC DNA]</scope>
    <source>
        <strain evidence="3">CCUG 50873</strain>
    </source>
</reference>
<dbReference type="InterPro" id="IPR029044">
    <property type="entry name" value="Nucleotide-diphossugar_trans"/>
</dbReference>
<comment type="caution">
    <text evidence="2">The sequence shown here is derived from an EMBL/GenBank/DDBJ whole genome shotgun (WGS) entry which is preliminary data.</text>
</comment>